<keyword evidence="2" id="KW-1185">Reference proteome</keyword>
<reference evidence="1" key="1">
    <citation type="submission" date="2024-05" db="EMBL/GenBank/DDBJ databases">
        <title>30 novel species of actinomycetes from the DSMZ collection.</title>
        <authorList>
            <person name="Nouioui I."/>
        </authorList>
    </citation>
    <scope>NUCLEOTIDE SEQUENCE</scope>
    <source>
        <strain evidence="1">DSM 41014</strain>
    </source>
</reference>
<organism evidence="1 2">
    <name type="scientific">Streptomyces hintoniae</name>
    <dbReference type="NCBI Taxonomy" id="3075521"/>
    <lineage>
        <taxon>Bacteria</taxon>
        <taxon>Bacillati</taxon>
        <taxon>Actinomycetota</taxon>
        <taxon>Actinomycetes</taxon>
        <taxon>Kitasatosporales</taxon>
        <taxon>Streptomycetaceae</taxon>
        <taxon>Streptomyces</taxon>
    </lineage>
</organism>
<accession>A0ABU2UXT3</accession>
<gene>
    <name evidence="1" type="ORF">RM863_38995</name>
</gene>
<feature type="non-terminal residue" evidence="1">
    <location>
        <position position="131"/>
    </location>
</feature>
<dbReference type="EMBL" id="JAVRFF010000134">
    <property type="protein sequence ID" value="MDT0478112.1"/>
    <property type="molecule type" value="Genomic_DNA"/>
</dbReference>
<dbReference type="RefSeq" id="WP_311638062.1">
    <property type="nucleotide sequence ID" value="NZ_JAVRFF010000134.1"/>
</dbReference>
<comment type="caution">
    <text evidence="1">The sequence shown here is derived from an EMBL/GenBank/DDBJ whole genome shotgun (WGS) entry which is preliminary data.</text>
</comment>
<protein>
    <submittedName>
        <fullName evidence="1">Uncharacterized protein</fullName>
    </submittedName>
</protein>
<evidence type="ECO:0000313" key="2">
    <source>
        <dbReference type="Proteomes" id="UP001180489"/>
    </source>
</evidence>
<dbReference type="Proteomes" id="UP001180489">
    <property type="component" value="Unassembled WGS sequence"/>
</dbReference>
<evidence type="ECO:0000313" key="1">
    <source>
        <dbReference type="EMBL" id="MDT0478112.1"/>
    </source>
</evidence>
<sequence length="131" mass="15221">MKMLEMVYPSWHSLKDTKPKLDKADIIKNLGIKPKDINDIVKDAQNAYKMVFEQVVLVMVQARYIIASYNFGPDFIGRLLLLDLLFNKKYKREGVDLPKIQENIIKMLEENKGSNDVISYLKSLETELIKD</sequence>
<name>A0ABU2UXT3_9ACTN</name>
<proteinExistence type="predicted"/>